<dbReference type="OrthoDB" id="6398712at2"/>
<dbReference type="EMBL" id="FOHK01000003">
    <property type="protein sequence ID" value="SES94146.1"/>
    <property type="molecule type" value="Genomic_DNA"/>
</dbReference>
<feature type="chain" id="PRO_5011634842" description="Outer membrane protein beta-barrel domain-containing protein" evidence="1">
    <location>
        <begin position="20"/>
        <end position="153"/>
    </location>
</feature>
<sequence length="153" mass="16042">MKVVLIFCAFSLVSTQLTAKADERITFGVGLGHSYSGLGANLGYQTEESFTYLSAGCVGYSTLKGSTCGAGIGWVTTALSQGDNHHGIGAYAGVVGVEQGVFDNEAVYGAAITYHYFFNTIAEPGFNLGFSVAGGTVESEFELVPLISFGYQF</sequence>
<dbReference type="RefSeq" id="WP_093327756.1">
    <property type="nucleotide sequence ID" value="NZ_AP027363.1"/>
</dbReference>
<dbReference type="Proteomes" id="UP000199308">
    <property type="component" value="Unassembled WGS sequence"/>
</dbReference>
<reference evidence="2 3" key="1">
    <citation type="submission" date="2016-10" db="EMBL/GenBank/DDBJ databases">
        <authorList>
            <person name="de Groot N.N."/>
        </authorList>
    </citation>
    <scope>NUCLEOTIDE SEQUENCE [LARGE SCALE GENOMIC DNA]</scope>
    <source>
        <strain evidence="2 3">DSM 19706</strain>
    </source>
</reference>
<organism evidence="2 3">
    <name type="scientific">Thalassotalea agarivorans</name>
    <name type="common">Thalassomonas agarivorans</name>
    <dbReference type="NCBI Taxonomy" id="349064"/>
    <lineage>
        <taxon>Bacteria</taxon>
        <taxon>Pseudomonadati</taxon>
        <taxon>Pseudomonadota</taxon>
        <taxon>Gammaproteobacteria</taxon>
        <taxon>Alteromonadales</taxon>
        <taxon>Colwelliaceae</taxon>
        <taxon>Thalassotalea</taxon>
    </lineage>
</organism>
<evidence type="ECO:0000313" key="3">
    <source>
        <dbReference type="Proteomes" id="UP000199308"/>
    </source>
</evidence>
<keyword evidence="1" id="KW-0732">Signal</keyword>
<feature type="signal peptide" evidence="1">
    <location>
        <begin position="1"/>
        <end position="19"/>
    </location>
</feature>
<accession>A0A1I0AIL9</accession>
<evidence type="ECO:0000313" key="2">
    <source>
        <dbReference type="EMBL" id="SES94146.1"/>
    </source>
</evidence>
<evidence type="ECO:0008006" key="4">
    <source>
        <dbReference type="Google" id="ProtNLM"/>
    </source>
</evidence>
<proteinExistence type="predicted"/>
<evidence type="ECO:0000256" key="1">
    <source>
        <dbReference type="SAM" id="SignalP"/>
    </source>
</evidence>
<dbReference type="AlphaFoldDB" id="A0A1I0AIL9"/>
<protein>
    <recommendedName>
        <fullName evidence="4">Outer membrane protein beta-barrel domain-containing protein</fullName>
    </recommendedName>
</protein>
<keyword evidence="3" id="KW-1185">Reference proteome</keyword>
<gene>
    <name evidence="2" type="ORF">SAMN05660429_00721</name>
</gene>
<name>A0A1I0AIL9_THASX</name>